<evidence type="ECO:0000259" key="5">
    <source>
        <dbReference type="Pfam" id="PF01343"/>
    </source>
</evidence>
<keyword evidence="4" id="KW-0720">Serine protease</keyword>
<keyword evidence="3" id="KW-0378">Hydrolase</keyword>
<dbReference type="Proteomes" id="UP000176723">
    <property type="component" value="Unassembled WGS sequence"/>
</dbReference>
<evidence type="ECO:0000313" key="7">
    <source>
        <dbReference type="Proteomes" id="UP000176723"/>
    </source>
</evidence>
<dbReference type="GO" id="GO:0006508">
    <property type="term" value="P:proteolysis"/>
    <property type="evidence" value="ECO:0007669"/>
    <property type="project" value="UniProtKB-KW"/>
</dbReference>
<accession>A0A1G1W4A7</accession>
<dbReference type="InterPro" id="IPR047272">
    <property type="entry name" value="S49_SppA_C"/>
</dbReference>
<evidence type="ECO:0000313" key="6">
    <source>
        <dbReference type="EMBL" id="OGY22444.1"/>
    </source>
</evidence>
<comment type="caution">
    <text evidence="6">The sequence shown here is derived from an EMBL/GenBank/DDBJ whole genome shotgun (WGS) entry which is preliminary data.</text>
</comment>
<gene>
    <name evidence="6" type="ORF">A3A65_04805</name>
</gene>
<dbReference type="STRING" id="1797593.A3A65_04805"/>
<organism evidence="6 7">
    <name type="scientific">Candidatus Chisholmbacteria bacterium RIFCSPLOWO2_01_FULL_49_14</name>
    <dbReference type="NCBI Taxonomy" id="1797593"/>
    <lineage>
        <taxon>Bacteria</taxon>
        <taxon>Candidatus Chisholmiibacteriota</taxon>
    </lineage>
</organism>
<evidence type="ECO:0000256" key="3">
    <source>
        <dbReference type="ARBA" id="ARBA00022801"/>
    </source>
</evidence>
<protein>
    <recommendedName>
        <fullName evidence="5">Peptidase S49 domain-containing protein</fullName>
    </recommendedName>
</protein>
<dbReference type="EMBL" id="MHCL01000003">
    <property type="protein sequence ID" value="OGY22444.1"/>
    <property type="molecule type" value="Genomic_DNA"/>
</dbReference>
<dbReference type="InterPro" id="IPR004635">
    <property type="entry name" value="Pept_S49_SppA"/>
</dbReference>
<dbReference type="CDD" id="cd07023">
    <property type="entry name" value="S49_Sppa_N_C"/>
    <property type="match status" value="1"/>
</dbReference>
<dbReference type="PANTHER" id="PTHR42987:SF4">
    <property type="entry name" value="PROTEASE SOHB-RELATED"/>
    <property type="match status" value="1"/>
</dbReference>
<proteinExistence type="inferred from homology"/>
<dbReference type="Pfam" id="PF01343">
    <property type="entry name" value="Peptidase_S49"/>
    <property type="match status" value="1"/>
</dbReference>
<reference evidence="6 7" key="1">
    <citation type="journal article" date="2016" name="Nat. Commun.">
        <title>Thousands of microbial genomes shed light on interconnected biogeochemical processes in an aquifer system.</title>
        <authorList>
            <person name="Anantharaman K."/>
            <person name="Brown C.T."/>
            <person name="Hug L.A."/>
            <person name="Sharon I."/>
            <person name="Castelle C.J."/>
            <person name="Probst A.J."/>
            <person name="Thomas B.C."/>
            <person name="Singh A."/>
            <person name="Wilkins M.J."/>
            <person name="Karaoz U."/>
            <person name="Brodie E.L."/>
            <person name="Williams K.H."/>
            <person name="Hubbard S.S."/>
            <person name="Banfield J.F."/>
        </authorList>
    </citation>
    <scope>NUCLEOTIDE SEQUENCE [LARGE SCALE GENOMIC DNA]</scope>
</reference>
<dbReference type="Gene3D" id="3.90.226.10">
    <property type="entry name" value="2-enoyl-CoA Hydratase, Chain A, domain 1"/>
    <property type="match status" value="2"/>
</dbReference>
<dbReference type="NCBIfam" id="TIGR00706">
    <property type="entry name" value="SppA_dom"/>
    <property type="match status" value="1"/>
</dbReference>
<comment type="similarity">
    <text evidence="1">Belongs to the peptidase S49 family.</text>
</comment>
<evidence type="ECO:0000256" key="4">
    <source>
        <dbReference type="ARBA" id="ARBA00022825"/>
    </source>
</evidence>
<keyword evidence="2" id="KW-0645">Protease</keyword>
<dbReference type="SUPFAM" id="SSF52096">
    <property type="entry name" value="ClpP/crotonase"/>
    <property type="match status" value="1"/>
</dbReference>
<feature type="domain" description="Peptidase S49" evidence="5">
    <location>
        <begin position="128"/>
        <end position="278"/>
    </location>
</feature>
<evidence type="ECO:0000256" key="1">
    <source>
        <dbReference type="ARBA" id="ARBA00008683"/>
    </source>
</evidence>
<dbReference type="GO" id="GO:0008236">
    <property type="term" value="F:serine-type peptidase activity"/>
    <property type="evidence" value="ECO:0007669"/>
    <property type="project" value="UniProtKB-KW"/>
</dbReference>
<evidence type="ECO:0000256" key="2">
    <source>
        <dbReference type="ARBA" id="ARBA00022670"/>
    </source>
</evidence>
<dbReference type="AlphaFoldDB" id="A0A1G1W4A7"/>
<dbReference type="InterPro" id="IPR029045">
    <property type="entry name" value="ClpP/crotonase-like_dom_sf"/>
</dbReference>
<dbReference type="PANTHER" id="PTHR42987">
    <property type="entry name" value="PEPTIDASE S49"/>
    <property type="match status" value="1"/>
</dbReference>
<sequence>MKIWLKRILLVFLVLGFIGMTALGGFIAGFSSALFSKSDSTAMTEEVIAGEDELAKIGILSLEGLIVTSEGESPFPTGEGMITSSQVKRWLREISQDSDLKALVIEINSPGGSPVAADEIYQAIKTLRATGRSVVVVMEDTATSGAYFIACAADTIVANPATLTGSIGVIAELTNAQELLSKLGIDIEVYKSGKYKDFSSFSRQRTEEEKALIQDYIDTAFNLFVSRVAEGRNMDEAAVRALAEGQVFSGEKALELGLIDQLGSIEDGVSAAQKLQGLESAKIVRYRTESALDLLLGRVSAVMNPFDATLNYLSAPGLRASYLPSF</sequence>
<dbReference type="InterPro" id="IPR002142">
    <property type="entry name" value="Peptidase_S49"/>
</dbReference>
<name>A0A1G1W4A7_9BACT</name>